<accession>A0A074X4B3</accession>
<dbReference type="STRING" id="1043004.A0A074X4B3"/>
<feature type="region of interest" description="Disordered" evidence="2">
    <location>
        <begin position="119"/>
        <end position="152"/>
    </location>
</feature>
<dbReference type="GO" id="GO:0005975">
    <property type="term" value="P:carbohydrate metabolic process"/>
    <property type="evidence" value="ECO:0007669"/>
    <property type="project" value="InterPro"/>
</dbReference>
<sequence length="1070" mass="118201">WQTERPKAMPRSATIMNALQRSTSHTHARQPSQTDGSDSASSSSSESGSERNQQTGTQPRRKMEREQSYSRLNVGNDQDKAKDNVSERDGRLNISVSETAGNGYIAKTFGQTIQNHLGVPHKRASRDEHDSDASSEDHHMKTDSESQDGFSDDAASIASSFHETIKRPRLNIVIMVIGSRGDIQPFLQIARILKRYGHRVRVATHPAFKDFIEKDVGLEFFSIGGDPSELMAFMVKNPGLIPSLETVRQGEIARRRKGMAEIFEGLWRACVNATDDESDKANMKMIGTKAPFVADAIIANPPSFAHVHIAERLGIPLHIMFTFPYSPTQSFPHPLANISPQKTNTSVEYINFMSYPLVEMMTWQGLGDLVNRFRVKTLGLEPVSSLWAPGALYRMKVPYTYLWSPGLVPKPKDWGPEIDIAGYVFLDLASDYNPPKELTDFLDAGEPPIYIGFGSIVVDDPDKFTKMIFDAVKIAGVRALVSKGWGGLGGDNTPDNIFMLENTPHDWLFPRVKAVIHHGGAGTAAAGLRSGKPTMIVPFFGDQPFWGAMVSKAKAGAHEAIPYKKLDAEKLAEGIKQCLTDEARQNAEEIAQSIAAEGDGAENAVKSFHRSLPFAGKRSMRCSILEDRVAVWQMKSSNLRLSALAADILVEQKRVSWKELRLLRHYEWNDFDGPGEPISGAGGALIKTGAGIARGVGMVPTSVAKNLKKREEREKKKKERAERKEQKKLLKEAAKGKNVPGAAQDSARPSGPRHTSTNNTLESVQSAEEEALAHELAGEFGDAFLESGGALASMPLDLGLAIGQGFHNAPRLYGDASVRKPIRITGMHSGSRAAGQELFYGIYDGWTGLVTQPMHGWQDGTSKHGKFTGLGIGCARGIGGFVLKDISAIITPPFFLAQGVRKEITKRMGGPGTTFFIRRAHIVQGQKDMQALREYDQAHKSANVAETERMVNEGWKVMKEAWDIKKKHERQHGGRIRGRLSMSKEEKVWEDNGALENVNATRRAIQAHKEGKDIEKVFSQRRKEMRIAEQPRASAMDQPEEYERSSSVAPNGQTMGRREMHHQSMQGNRE</sequence>
<gene>
    <name evidence="5" type="ORF">M436DRAFT_18120</name>
</gene>
<dbReference type="InterPro" id="IPR004276">
    <property type="entry name" value="GlycoTrans_28_N"/>
</dbReference>
<feature type="region of interest" description="Disordered" evidence="2">
    <location>
        <begin position="1"/>
        <end position="94"/>
    </location>
</feature>
<dbReference type="Pfam" id="PF06722">
    <property type="entry name" value="EryCIII-like_C"/>
    <property type="match status" value="1"/>
</dbReference>
<dbReference type="InterPro" id="IPR050426">
    <property type="entry name" value="Glycosyltransferase_28"/>
</dbReference>
<evidence type="ECO:0000313" key="5">
    <source>
        <dbReference type="EMBL" id="KEQ76877.1"/>
    </source>
</evidence>
<proteinExistence type="predicted"/>
<dbReference type="InterPro" id="IPR002213">
    <property type="entry name" value="UDP_glucos_trans"/>
</dbReference>
<keyword evidence="6" id="KW-1185">Reference proteome</keyword>
<dbReference type="Gene3D" id="3.40.50.2000">
    <property type="entry name" value="Glycogen Phosphorylase B"/>
    <property type="match status" value="2"/>
</dbReference>
<evidence type="ECO:0000259" key="3">
    <source>
        <dbReference type="Pfam" id="PF03033"/>
    </source>
</evidence>
<evidence type="ECO:0000256" key="1">
    <source>
        <dbReference type="ARBA" id="ARBA00022679"/>
    </source>
</evidence>
<dbReference type="FunFam" id="3.40.50.2000:FF:000100">
    <property type="entry name" value="Glycosyltransferase family 1 protein"/>
    <property type="match status" value="1"/>
</dbReference>
<feature type="compositionally biased region" description="Low complexity" evidence="2">
    <location>
        <begin position="35"/>
        <end position="47"/>
    </location>
</feature>
<evidence type="ECO:0000256" key="2">
    <source>
        <dbReference type="SAM" id="MobiDB-lite"/>
    </source>
</evidence>
<dbReference type="GeneID" id="25407998"/>
<dbReference type="HOGENOM" id="CLU_000537_2_0_1"/>
<feature type="compositionally biased region" description="Basic and acidic residues" evidence="2">
    <location>
        <begin position="1056"/>
        <end position="1070"/>
    </location>
</feature>
<feature type="non-terminal residue" evidence="5">
    <location>
        <position position="1"/>
    </location>
</feature>
<feature type="domain" description="Glycosyltransferase family 28 N-terminal" evidence="3">
    <location>
        <begin position="172"/>
        <end position="329"/>
    </location>
</feature>
<feature type="compositionally biased region" description="Basic and acidic residues" evidence="2">
    <location>
        <begin position="125"/>
        <end position="144"/>
    </location>
</feature>
<name>A0A074X4B3_9PEZI</name>
<dbReference type="CDD" id="cd03784">
    <property type="entry name" value="GT1_Gtf-like"/>
    <property type="match status" value="1"/>
</dbReference>
<feature type="region of interest" description="Disordered" evidence="2">
    <location>
        <begin position="1027"/>
        <end position="1070"/>
    </location>
</feature>
<dbReference type="SUPFAM" id="SSF53756">
    <property type="entry name" value="UDP-Glycosyltransferase/glycogen phosphorylase"/>
    <property type="match status" value="1"/>
</dbReference>
<dbReference type="FunFam" id="3.40.50.2000:FF:000009">
    <property type="entry name" value="Sterol 3-beta-glucosyltransferase UGT80A2"/>
    <property type="match status" value="1"/>
</dbReference>
<feature type="compositionally biased region" description="Polar residues" evidence="2">
    <location>
        <begin position="753"/>
        <end position="766"/>
    </location>
</feature>
<evidence type="ECO:0000313" key="6">
    <source>
        <dbReference type="Proteomes" id="UP000027730"/>
    </source>
</evidence>
<protein>
    <submittedName>
        <fullName evidence="5">UDP-Glycosyltransferase/glycogen phosphorylase</fullName>
    </submittedName>
</protein>
<dbReference type="GO" id="GO:0016906">
    <property type="term" value="F:sterol 3-beta-glucosyltransferase activity"/>
    <property type="evidence" value="ECO:0007669"/>
    <property type="project" value="UniProtKB-ARBA"/>
</dbReference>
<dbReference type="RefSeq" id="XP_013430572.1">
    <property type="nucleotide sequence ID" value="XM_013575118.1"/>
</dbReference>
<feature type="non-terminal residue" evidence="5">
    <location>
        <position position="1070"/>
    </location>
</feature>
<dbReference type="AlphaFoldDB" id="A0A074X4B3"/>
<dbReference type="EMBL" id="KL584703">
    <property type="protein sequence ID" value="KEQ76877.1"/>
    <property type="molecule type" value="Genomic_DNA"/>
</dbReference>
<feature type="compositionally biased region" description="Basic and acidic residues" evidence="2">
    <location>
        <begin position="709"/>
        <end position="735"/>
    </location>
</feature>
<dbReference type="PANTHER" id="PTHR48050">
    <property type="entry name" value="STEROL 3-BETA-GLUCOSYLTRANSFERASE"/>
    <property type="match status" value="1"/>
</dbReference>
<feature type="compositionally biased region" description="Basic and acidic residues" evidence="2">
    <location>
        <begin position="77"/>
        <end position="91"/>
    </location>
</feature>
<dbReference type="InterPro" id="IPR010610">
    <property type="entry name" value="EryCIII-like_C"/>
</dbReference>
<keyword evidence="1 5" id="KW-0808">Transferase</keyword>
<reference evidence="5 6" key="1">
    <citation type="journal article" date="2014" name="BMC Genomics">
        <title>Genome sequencing of four Aureobasidium pullulans varieties: biotechnological potential, stress tolerance, and description of new species.</title>
        <authorList>
            <person name="Gostin Ar C."/>
            <person name="Ohm R.A."/>
            <person name="Kogej T."/>
            <person name="Sonjak S."/>
            <person name="Turk M."/>
            <person name="Zajc J."/>
            <person name="Zalar P."/>
            <person name="Grube M."/>
            <person name="Sun H."/>
            <person name="Han J."/>
            <person name="Sharma A."/>
            <person name="Chiniquy J."/>
            <person name="Ngan C.Y."/>
            <person name="Lipzen A."/>
            <person name="Barry K."/>
            <person name="Grigoriev I.V."/>
            <person name="Gunde-Cimerman N."/>
        </authorList>
    </citation>
    <scope>NUCLEOTIDE SEQUENCE [LARGE SCALE GENOMIC DNA]</scope>
    <source>
        <strain evidence="5 6">CBS 147.97</strain>
    </source>
</reference>
<dbReference type="Pfam" id="PF03033">
    <property type="entry name" value="Glyco_transf_28"/>
    <property type="match status" value="1"/>
</dbReference>
<evidence type="ECO:0000259" key="4">
    <source>
        <dbReference type="Pfam" id="PF06722"/>
    </source>
</evidence>
<feature type="region of interest" description="Disordered" evidence="2">
    <location>
        <begin position="708"/>
        <end position="770"/>
    </location>
</feature>
<feature type="domain" description="Erythromycin biosynthesis protein CIII-like C-terminal" evidence="4">
    <location>
        <begin position="492"/>
        <end position="602"/>
    </location>
</feature>
<feature type="compositionally biased region" description="Polar residues" evidence="2">
    <location>
        <begin position="1045"/>
        <end position="1054"/>
    </location>
</feature>
<dbReference type="Proteomes" id="UP000027730">
    <property type="component" value="Unassembled WGS sequence"/>
</dbReference>
<feature type="compositionally biased region" description="Polar residues" evidence="2">
    <location>
        <begin position="14"/>
        <end position="34"/>
    </location>
</feature>
<dbReference type="PANTHER" id="PTHR48050:SF5">
    <property type="entry name" value="UDP-GLUCOSE,STEROL TRANSFERASE"/>
    <property type="match status" value="1"/>
</dbReference>
<dbReference type="OrthoDB" id="5835829at2759"/>
<organism evidence="5 6">
    <name type="scientific">Aureobasidium namibiae CBS 147.97</name>
    <dbReference type="NCBI Taxonomy" id="1043004"/>
    <lineage>
        <taxon>Eukaryota</taxon>
        <taxon>Fungi</taxon>
        <taxon>Dikarya</taxon>
        <taxon>Ascomycota</taxon>
        <taxon>Pezizomycotina</taxon>
        <taxon>Dothideomycetes</taxon>
        <taxon>Dothideomycetidae</taxon>
        <taxon>Dothideales</taxon>
        <taxon>Saccotheciaceae</taxon>
        <taxon>Aureobasidium</taxon>
    </lineage>
</organism>